<dbReference type="GO" id="GO:0030435">
    <property type="term" value="P:sporulation resulting in formation of a cellular spore"/>
    <property type="evidence" value="ECO:0007669"/>
    <property type="project" value="UniProtKB-KW"/>
</dbReference>
<dbReference type="Pfam" id="PF11754">
    <property type="entry name" value="Velvet"/>
    <property type="match status" value="1"/>
</dbReference>
<feature type="region of interest" description="Disordered" evidence="6">
    <location>
        <begin position="237"/>
        <end position="402"/>
    </location>
</feature>
<dbReference type="InterPro" id="IPR037525">
    <property type="entry name" value="Velvet_dom"/>
</dbReference>
<dbReference type="InterPro" id="IPR021740">
    <property type="entry name" value="Velvet"/>
</dbReference>
<keyword evidence="4" id="KW-0804">Transcription</keyword>
<gene>
    <name evidence="8" type="ORF">LECACI_7A004717</name>
</gene>
<feature type="compositionally biased region" description="Polar residues" evidence="6">
    <location>
        <begin position="373"/>
        <end position="390"/>
    </location>
</feature>
<evidence type="ECO:0000259" key="7">
    <source>
        <dbReference type="PROSITE" id="PS51821"/>
    </source>
</evidence>
<name>A0AAI9EB18_9PEZI</name>
<feature type="region of interest" description="Disordered" evidence="6">
    <location>
        <begin position="1"/>
        <end position="35"/>
    </location>
</feature>
<reference evidence="8" key="1">
    <citation type="submission" date="2023-11" db="EMBL/GenBank/DDBJ databases">
        <authorList>
            <person name="Alioto T."/>
            <person name="Alioto T."/>
            <person name="Gomez Garrido J."/>
        </authorList>
    </citation>
    <scope>NUCLEOTIDE SEQUENCE</scope>
</reference>
<dbReference type="EMBL" id="CAVMBE010000027">
    <property type="protein sequence ID" value="CAK4019961.1"/>
    <property type="molecule type" value="Genomic_DNA"/>
</dbReference>
<evidence type="ECO:0000256" key="2">
    <source>
        <dbReference type="ARBA" id="ARBA00022969"/>
    </source>
</evidence>
<keyword evidence="9" id="KW-1185">Reference proteome</keyword>
<dbReference type="Gene3D" id="2.60.40.3960">
    <property type="entry name" value="Velvet domain"/>
    <property type="match status" value="1"/>
</dbReference>
<evidence type="ECO:0000256" key="1">
    <source>
        <dbReference type="ARBA" id="ARBA00004123"/>
    </source>
</evidence>
<evidence type="ECO:0000313" key="8">
    <source>
        <dbReference type="EMBL" id="CAK4019961.1"/>
    </source>
</evidence>
<feature type="domain" description="Velvet" evidence="7">
    <location>
        <begin position="1"/>
        <end position="173"/>
    </location>
</feature>
<feature type="region of interest" description="Disordered" evidence="6">
    <location>
        <begin position="181"/>
        <end position="205"/>
    </location>
</feature>
<dbReference type="PANTHER" id="PTHR33572">
    <property type="entry name" value="SPORE DEVELOPMENT REGULATOR VOSA"/>
    <property type="match status" value="1"/>
</dbReference>
<dbReference type="InterPro" id="IPR038491">
    <property type="entry name" value="Velvet_dom_sf"/>
</dbReference>
<keyword evidence="5" id="KW-0539">Nucleus</keyword>
<proteinExistence type="predicted"/>
<organism evidence="8 9">
    <name type="scientific">Lecanosticta acicola</name>
    <dbReference type="NCBI Taxonomy" id="111012"/>
    <lineage>
        <taxon>Eukaryota</taxon>
        <taxon>Fungi</taxon>
        <taxon>Dikarya</taxon>
        <taxon>Ascomycota</taxon>
        <taxon>Pezizomycotina</taxon>
        <taxon>Dothideomycetes</taxon>
        <taxon>Dothideomycetidae</taxon>
        <taxon>Mycosphaerellales</taxon>
        <taxon>Mycosphaerellaceae</taxon>
        <taxon>Lecanosticta</taxon>
    </lineage>
</organism>
<feature type="compositionally biased region" description="Polar residues" evidence="6">
    <location>
        <begin position="264"/>
        <end position="277"/>
    </location>
</feature>
<feature type="compositionally biased region" description="Polar residues" evidence="6">
    <location>
        <begin position="290"/>
        <end position="313"/>
    </location>
</feature>
<feature type="compositionally biased region" description="Low complexity" evidence="6">
    <location>
        <begin position="314"/>
        <end position="330"/>
    </location>
</feature>
<comment type="subcellular location">
    <subcellularLocation>
        <location evidence="1">Nucleus</location>
    </subcellularLocation>
</comment>
<keyword evidence="3" id="KW-0805">Transcription regulation</keyword>
<evidence type="ECO:0000256" key="5">
    <source>
        <dbReference type="ARBA" id="ARBA00023242"/>
    </source>
</evidence>
<evidence type="ECO:0000256" key="6">
    <source>
        <dbReference type="SAM" id="MobiDB-lite"/>
    </source>
</evidence>
<protein>
    <recommendedName>
        <fullName evidence="7">Velvet domain-containing protein</fullName>
    </recommendedName>
</protein>
<sequence>MMAREKTQLIIRQEPQKAQVVQENNPKNRKPVDPPPIIELKYDDRGDPQNSQWLVSPRTFMMVTLINSKEPEDTSVGKYLIGQTVSSLHRLKDITNKDGGFFVFGDISARKLGTYRLRFSLFDTAKDTEEVVFMNSVDSQPFQVMAQRDFGSMSESTHLTRTFSDQGVKLRVRKDNRAISGIGTKRSYNASPPDSSSPSIQSNMYGGAVQDSYSAQTPAAKRQRSGSEYESAHVYQGMPGDHALSPYGGTIPNGTRYGGGIDQQRVQNSYSHHPSNLSMPMMSRQQPMSVQTPSWHSIHSQSALPSPTPSIGNQQQPSYQSATSQSQSSSIFGDPGSASSLPRSYYNNSYPYQSQGQYQGQDTAGDPHAFSDLQLSGSTLPGSGGMSSAPNPGYGHGYLQTGSMYATEPGEVQGAYAYMDPPDQKF</sequence>
<dbReference type="AlphaFoldDB" id="A0AAI9EB18"/>
<keyword evidence="2" id="KW-0749">Sporulation</keyword>
<dbReference type="PANTHER" id="PTHR33572:SF18">
    <property type="entry name" value="SPORE DEVELOPMENT REGULATOR VOSA"/>
    <property type="match status" value="1"/>
</dbReference>
<dbReference type="PROSITE" id="PS51821">
    <property type="entry name" value="VELVET"/>
    <property type="match status" value="1"/>
</dbReference>
<feature type="compositionally biased region" description="Low complexity" evidence="6">
    <location>
        <begin position="339"/>
        <end position="361"/>
    </location>
</feature>
<evidence type="ECO:0000256" key="4">
    <source>
        <dbReference type="ARBA" id="ARBA00023163"/>
    </source>
</evidence>
<evidence type="ECO:0000256" key="3">
    <source>
        <dbReference type="ARBA" id="ARBA00023015"/>
    </source>
</evidence>
<accession>A0AAI9EB18</accession>
<dbReference type="Proteomes" id="UP001296104">
    <property type="component" value="Unassembled WGS sequence"/>
</dbReference>
<dbReference type="GO" id="GO:0005634">
    <property type="term" value="C:nucleus"/>
    <property type="evidence" value="ECO:0007669"/>
    <property type="project" value="UniProtKB-SubCell"/>
</dbReference>
<feature type="compositionally biased region" description="Low complexity" evidence="6">
    <location>
        <begin position="278"/>
        <end position="289"/>
    </location>
</feature>
<evidence type="ECO:0000313" key="9">
    <source>
        <dbReference type="Proteomes" id="UP001296104"/>
    </source>
</evidence>
<comment type="caution">
    <text evidence="8">The sequence shown here is derived from an EMBL/GenBank/DDBJ whole genome shotgun (WGS) entry which is preliminary data.</text>
</comment>
<feature type="region of interest" description="Disordered" evidence="6">
    <location>
        <begin position="212"/>
        <end position="231"/>
    </location>
</feature>